<protein>
    <recommendedName>
        <fullName evidence="1">Fe/B12 periplasmic-binding domain-containing protein</fullName>
    </recommendedName>
</protein>
<dbReference type="Pfam" id="PF01497">
    <property type="entry name" value="Peripla_BP_2"/>
    <property type="match status" value="1"/>
</dbReference>
<reference evidence="2 3" key="1">
    <citation type="journal article" date="2017" name="BMC Genomics">
        <title>Genomic analysis of methanogenic archaea reveals a shift towards energy conservation.</title>
        <authorList>
            <person name="Gilmore S.P."/>
            <person name="Henske J.K."/>
            <person name="Sexton J.A."/>
            <person name="Solomon K.V."/>
            <person name="Seppala S."/>
            <person name="Yoo J.I."/>
            <person name="Huyett L.M."/>
            <person name="Pressman A."/>
            <person name="Cogan J.Z."/>
            <person name="Kivenson V."/>
            <person name="Peng X."/>
            <person name="Tan Y."/>
            <person name="Valentine D.L."/>
            <person name="O'Malley M.A."/>
        </authorList>
    </citation>
    <scope>NUCLEOTIDE SEQUENCE [LARGE SCALE GENOMIC DNA]</scope>
    <source>
        <strain evidence="2 3">M.o.H.</strain>
    </source>
</reference>
<dbReference type="Proteomes" id="UP000217784">
    <property type="component" value="Unassembled WGS sequence"/>
</dbReference>
<dbReference type="OrthoDB" id="24039at2157"/>
<evidence type="ECO:0000313" key="2">
    <source>
        <dbReference type="EMBL" id="PAV03039.1"/>
    </source>
</evidence>
<proteinExistence type="predicted"/>
<sequence length="368" mass="39924">MIACIIAIVVLLSATLIYALGSGNLSSSSGNTVSITDVAGRTVQVPVQVNKVIGTGCSAREIVYLNASDKLVGIEQIETNSTGGWGTQLPYTIAHPELMKLPVVGNAKTDTVNYEKIAELKPDVVFAGTAEQADEIQSKTGIPTLVAYVGAVGTSDQMNSYKESLKMMGKVLGKEDRAEELTSYIDSTQEDLAKRTSNINSNKTVYLAGQAFYGTHGITSTNPYYPPFVMLNASNVAGGINNTNATIHAIQIDKEQLINWNPDFIFVEGGSIATIENDTAKNIEYQNITAIKNGDTYGVLTYCLYSYNKDEMFANAYYIGKVLYPEQFKDVDPEKKAAEIFTEFDCGNGESVYSTLKTQYGGFKQLNL</sequence>
<name>A0A2A2H0Y5_METBR</name>
<dbReference type="Gene3D" id="3.40.50.1980">
    <property type="entry name" value="Nitrogenase molybdenum iron protein domain"/>
    <property type="match status" value="2"/>
</dbReference>
<dbReference type="InterPro" id="IPR002491">
    <property type="entry name" value="ABC_transptr_periplasmic_BD"/>
</dbReference>
<evidence type="ECO:0000313" key="3">
    <source>
        <dbReference type="Proteomes" id="UP000217784"/>
    </source>
</evidence>
<gene>
    <name evidence="2" type="ORF">ASJ80_07130</name>
</gene>
<keyword evidence="3" id="KW-1185">Reference proteome</keyword>
<organism evidence="2 3">
    <name type="scientific">Methanobacterium bryantii</name>
    <dbReference type="NCBI Taxonomy" id="2161"/>
    <lineage>
        <taxon>Archaea</taxon>
        <taxon>Methanobacteriati</taxon>
        <taxon>Methanobacteriota</taxon>
        <taxon>Methanomada group</taxon>
        <taxon>Methanobacteria</taxon>
        <taxon>Methanobacteriales</taxon>
        <taxon>Methanobacteriaceae</taxon>
        <taxon>Methanobacterium</taxon>
    </lineage>
</organism>
<comment type="caution">
    <text evidence="2">The sequence shown here is derived from an EMBL/GenBank/DDBJ whole genome shotgun (WGS) entry which is preliminary data.</text>
</comment>
<dbReference type="EMBL" id="LMVM01000040">
    <property type="protein sequence ID" value="PAV03039.1"/>
    <property type="molecule type" value="Genomic_DNA"/>
</dbReference>
<dbReference type="SUPFAM" id="SSF53807">
    <property type="entry name" value="Helical backbone' metal receptor"/>
    <property type="match status" value="1"/>
</dbReference>
<dbReference type="PANTHER" id="PTHR30535:SF34">
    <property type="entry name" value="MOLYBDATE-BINDING PROTEIN MOLA"/>
    <property type="match status" value="1"/>
</dbReference>
<dbReference type="AlphaFoldDB" id="A0A2A2H0Y5"/>
<dbReference type="PROSITE" id="PS50983">
    <property type="entry name" value="FE_B12_PBP"/>
    <property type="match status" value="1"/>
</dbReference>
<accession>A0A2A2H0Y5</accession>
<dbReference type="RefSeq" id="WP_176720253.1">
    <property type="nucleotide sequence ID" value="NZ_LMVM01000040.1"/>
</dbReference>
<dbReference type="PANTHER" id="PTHR30535">
    <property type="entry name" value="VITAMIN B12-BINDING PROTEIN"/>
    <property type="match status" value="1"/>
</dbReference>
<dbReference type="InterPro" id="IPR050902">
    <property type="entry name" value="ABC_Transporter_SBP"/>
</dbReference>
<feature type="domain" description="Fe/B12 periplasmic-binding" evidence="1">
    <location>
        <begin position="50"/>
        <end position="327"/>
    </location>
</feature>
<evidence type="ECO:0000259" key="1">
    <source>
        <dbReference type="PROSITE" id="PS50983"/>
    </source>
</evidence>